<name>A0A0A1VVC9_MICAE</name>
<proteinExistence type="predicted"/>
<evidence type="ECO:0000313" key="1">
    <source>
        <dbReference type="EMBL" id="GAL93241.1"/>
    </source>
</evidence>
<dbReference type="EMBL" id="BBPA01000035">
    <property type="protein sequence ID" value="GAL93241.1"/>
    <property type="molecule type" value="Genomic_DNA"/>
</dbReference>
<evidence type="ECO:0000313" key="2">
    <source>
        <dbReference type="Proteomes" id="UP000030321"/>
    </source>
</evidence>
<gene>
    <name evidence="1" type="ORF">N44_01928</name>
</gene>
<dbReference type="AlphaFoldDB" id="A0A0A1VVC9"/>
<organism evidence="1 2">
    <name type="scientific">Microcystis aeruginosa NIES-44</name>
    <dbReference type="NCBI Taxonomy" id="449439"/>
    <lineage>
        <taxon>Bacteria</taxon>
        <taxon>Bacillati</taxon>
        <taxon>Cyanobacteriota</taxon>
        <taxon>Cyanophyceae</taxon>
        <taxon>Oscillatoriophycideae</taxon>
        <taxon>Chroococcales</taxon>
        <taxon>Microcystaceae</taxon>
        <taxon>Microcystis</taxon>
    </lineage>
</organism>
<dbReference type="Proteomes" id="UP000030321">
    <property type="component" value="Unassembled WGS sequence"/>
</dbReference>
<sequence>MTRFMLRSGEIRLWDEDVETLRKAKDAYKGTYSCASEKTEQILIEASRWLLEAFLEEYRSRTETSSYTIPLNVLKAWMTESQPQSGATKEVLKPKGKKLYLQNKSKFQGFENEKKRAYINQNKINTTRIEDINDNSIHLTFYEDINHLLNESILKVIGISGPSLRFCTEKKNGLGKKGRTAKQSYIVQAYCEVLGLDFDSLQCCQLHHQNPKDQRTNNEKIYRVLTKFNYTNLVNFTSSIAAKPLREGSIYIPPCPHQYRVLCLRRLEKEILITNNLPVKPIVFKFQGDGQEEWDSYSLHEHFFNNSGGIKNLKTNNLCLIFEGIDCADFSRLKDIDSFWQNLITNARKIQNSPIKGFLLMIWLDYGEGNDWRDKDRLSELSPIHRLQIDSCFEQRSFQKIIPTFAQQLQLGCDLQDETTDLFKSTLQELWQNSNEGKIEDTLKAFYQQFQGQLSRENRWINYP</sequence>
<accession>A0A0A1VVC9</accession>
<comment type="caution">
    <text evidence="1">The sequence shown here is derived from an EMBL/GenBank/DDBJ whole genome shotgun (WGS) entry which is preliminary data.</text>
</comment>
<protein>
    <submittedName>
        <fullName evidence="1">Uncharacterized protein</fullName>
    </submittedName>
</protein>
<reference evidence="2" key="1">
    <citation type="journal article" date="2015" name="Genome">
        <title>Whole Genome Sequence of the Non-Microcystin-Producing Microcystis aeruginosa Strain NIES-44.</title>
        <authorList>
            <person name="Okano K."/>
            <person name="Miyata N."/>
            <person name="Ozaki Y."/>
        </authorList>
    </citation>
    <scope>NUCLEOTIDE SEQUENCE [LARGE SCALE GENOMIC DNA]</scope>
    <source>
        <strain evidence="2">NIES-44</strain>
    </source>
</reference>